<dbReference type="RefSeq" id="WP_020965373.1">
    <property type="nucleotide sequence ID" value="NC_022097.1"/>
</dbReference>
<dbReference type="Proteomes" id="UP000015620">
    <property type="component" value="Chromosome"/>
</dbReference>
<dbReference type="EMBL" id="CP004120">
    <property type="protein sequence ID" value="AGT44074.1"/>
    <property type="molecule type" value="Genomic_DNA"/>
</dbReference>
<reference evidence="1 2" key="1">
    <citation type="journal article" date="2013" name="PLoS ONE">
        <title>Genome-Wide Relatedness of Treponema pedis, from Gingiva and Necrotic Skin Lesions of Pigs, with the Human Oral Pathogen Treponema denticola.</title>
        <authorList>
            <person name="Svartstrom O."/>
            <person name="Mushtaq M."/>
            <person name="Pringle M."/>
            <person name="Segerman B."/>
        </authorList>
    </citation>
    <scope>NUCLEOTIDE SEQUENCE [LARGE SCALE GENOMIC DNA]</scope>
    <source>
        <strain evidence="1">T A4</strain>
    </source>
</reference>
<proteinExistence type="predicted"/>
<dbReference type="KEGG" id="tped:TPE_1579"/>
<dbReference type="HOGENOM" id="CLU_1874530_0_0_12"/>
<keyword evidence="2" id="KW-1185">Reference proteome</keyword>
<protein>
    <submittedName>
        <fullName evidence="1">Uncharacterized protein</fullName>
    </submittedName>
</protein>
<sequence length="136" mass="16287">MKRIYIDCIKHFHNRQRPNKILKDTVTSYYIEQGLSLPEGYHELIYDYSKIDINTVDDDMLACMYWDCPILSDEFICYCLPRFLIKVLEDGSDYCLFIRLNEFNFEELSYNDCNILLRLIKEMSVDEELIIENKGN</sequence>
<dbReference type="GeneID" id="301090133"/>
<evidence type="ECO:0000313" key="2">
    <source>
        <dbReference type="Proteomes" id="UP000015620"/>
    </source>
</evidence>
<evidence type="ECO:0000313" key="1">
    <source>
        <dbReference type="EMBL" id="AGT44074.1"/>
    </source>
</evidence>
<dbReference type="STRING" id="1291379.TPE_1579"/>
<name>S6A8M2_9SPIR</name>
<gene>
    <name evidence="1" type="ORF">TPE_1579</name>
</gene>
<organism evidence="1 2">
    <name type="scientific">Treponema pedis str. T A4</name>
    <dbReference type="NCBI Taxonomy" id="1291379"/>
    <lineage>
        <taxon>Bacteria</taxon>
        <taxon>Pseudomonadati</taxon>
        <taxon>Spirochaetota</taxon>
        <taxon>Spirochaetia</taxon>
        <taxon>Spirochaetales</taxon>
        <taxon>Treponemataceae</taxon>
        <taxon>Treponema</taxon>
    </lineage>
</organism>
<dbReference type="AlphaFoldDB" id="S6A8M2"/>
<accession>S6A8M2</accession>